<keyword evidence="1" id="KW-1133">Transmembrane helix</keyword>
<proteinExistence type="predicted"/>
<keyword evidence="1" id="KW-0472">Membrane</keyword>
<feature type="transmembrane region" description="Helical" evidence="1">
    <location>
        <begin position="80"/>
        <end position="102"/>
    </location>
</feature>
<evidence type="ECO:0000313" key="2">
    <source>
        <dbReference type="EMBL" id="CAE0606217.1"/>
    </source>
</evidence>
<evidence type="ECO:0000256" key="1">
    <source>
        <dbReference type="SAM" id="Phobius"/>
    </source>
</evidence>
<sequence length="527" mass="58298">MYANISRRRLTSTARETKRTLKLYNVLKLKPTVRPMTSDGVRMGLSLHGILQGRKIAVASAGGEPSDTLLTSTKKFRRKWMMNCLFVALSLLAGAFVTPSLISTKAGSSVLCKAASSCIPGEVKVKKLQVLWTKPILFSYCRVFPYASHVPALQVDSFASSSTLWHAIFHRNIRDIIVSGLELDISSNSKGTPRIFRAFLKNEEQEHIERTHLPTTSKILSLNIDGTDIGILLKDSRLILDESISSLVGNALSVKVYALPSAIESRDLQVDGATAGQHVKTAELFRCKASSEEMGLDCVFSSLNGVYRLVEKAHLKFRPTAAFPSMILSRISPLLSDIISVKSSNVDLSIWPETGRFDSDTWRFEISPIDAEIEGGGITNSILEFLQNFSNHENRPKAVRTNAVYSCHIAKLGGYFTKQGEIELQESVLVCGWKTGKFRLTIAGKTRAEGGSVFFDSTVGIPREDLERLLKLRNLPSGYSLRFHVGGTQKKPTVDWKHPTQEIVRLFAQQMIGVGSQAIARKFHSIL</sequence>
<keyword evidence="1" id="KW-0812">Transmembrane</keyword>
<dbReference type="EMBL" id="HBIS01000051">
    <property type="protein sequence ID" value="CAE0606217.1"/>
    <property type="molecule type" value="Transcribed_RNA"/>
</dbReference>
<protein>
    <submittedName>
        <fullName evidence="2">Uncharacterized protein</fullName>
    </submittedName>
</protein>
<accession>A0A7S3XD97</accession>
<organism evidence="2">
    <name type="scientific">Picocystis salinarum</name>
    <dbReference type="NCBI Taxonomy" id="88271"/>
    <lineage>
        <taxon>Eukaryota</taxon>
        <taxon>Viridiplantae</taxon>
        <taxon>Chlorophyta</taxon>
        <taxon>Picocystophyceae</taxon>
        <taxon>Picocystales</taxon>
        <taxon>Picocystaceae</taxon>
        <taxon>Picocystis</taxon>
    </lineage>
</organism>
<dbReference type="AlphaFoldDB" id="A0A7S3XD97"/>
<gene>
    <name evidence="2" type="ORF">PSAL00342_LOCUS33</name>
</gene>
<reference evidence="2" key="1">
    <citation type="submission" date="2021-01" db="EMBL/GenBank/DDBJ databases">
        <authorList>
            <person name="Corre E."/>
            <person name="Pelletier E."/>
            <person name="Niang G."/>
            <person name="Scheremetjew M."/>
            <person name="Finn R."/>
            <person name="Kale V."/>
            <person name="Holt S."/>
            <person name="Cochrane G."/>
            <person name="Meng A."/>
            <person name="Brown T."/>
            <person name="Cohen L."/>
        </authorList>
    </citation>
    <scope>NUCLEOTIDE SEQUENCE</scope>
    <source>
        <strain evidence="2">CCMP1897</strain>
    </source>
</reference>
<name>A0A7S3XD97_9CHLO</name>